<organism evidence="1 2">
    <name type="scientific">Coniosporium uncinatum</name>
    <dbReference type="NCBI Taxonomy" id="93489"/>
    <lineage>
        <taxon>Eukaryota</taxon>
        <taxon>Fungi</taxon>
        <taxon>Dikarya</taxon>
        <taxon>Ascomycota</taxon>
        <taxon>Pezizomycotina</taxon>
        <taxon>Dothideomycetes</taxon>
        <taxon>Dothideomycetes incertae sedis</taxon>
        <taxon>Coniosporium</taxon>
    </lineage>
</organism>
<name>A0ACC3DDU2_9PEZI</name>
<proteinExistence type="predicted"/>
<evidence type="ECO:0000313" key="1">
    <source>
        <dbReference type="EMBL" id="KAK3065562.1"/>
    </source>
</evidence>
<dbReference type="Proteomes" id="UP001186974">
    <property type="component" value="Unassembled WGS sequence"/>
</dbReference>
<keyword evidence="2" id="KW-1185">Reference proteome</keyword>
<evidence type="ECO:0000313" key="2">
    <source>
        <dbReference type="Proteomes" id="UP001186974"/>
    </source>
</evidence>
<dbReference type="EMBL" id="JAWDJW010006334">
    <property type="protein sequence ID" value="KAK3065562.1"/>
    <property type="molecule type" value="Genomic_DNA"/>
</dbReference>
<reference evidence="1" key="1">
    <citation type="submission" date="2024-09" db="EMBL/GenBank/DDBJ databases">
        <title>Black Yeasts Isolated from many extreme environments.</title>
        <authorList>
            <person name="Coleine C."/>
            <person name="Stajich J.E."/>
            <person name="Selbmann L."/>
        </authorList>
    </citation>
    <scope>NUCLEOTIDE SEQUENCE</scope>
    <source>
        <strain evidence="1">CCFEE 5737</strain>
    </source>
</reference>
<protein>
    <submittedName>
        <fullName evidence="1">Uncharacterized protein</fullName>
    </submittedName>
</protein>
<gene>
    <name evidence="1" type="ORF">LTS18_000039</name>
</gene>
<sequence length="666" mass="73134">MASKKDVTDILGLGVGDGTPTPKGPAPKRQKTAHAGKRLTGINRELGALYGDRVPPVSVVDAKKTYRAKLQRDGPAKKWEAAPFTSSARRDGLVLKHWKPKKTPKAANADATMENAENQDPEAKQEDYSFAKYDVQITAPEYTDEQYDEKLLDSDWSKEETDYLVGLVKEFYQKWPVIYDRYDYKPSKTEVPSSSTEGDAMESDKPSTDLVRIESQSAPKVRSIEEMKARYYQVCAAAQEFVIAGGVGGMNESEYQLHEIYKKYDARTEWHRKKIASNLLSRSLEEIKEEEHLLAELQRISIAQPRMDAERADIRNALEAHQSNPNAQQYSSSAALQHLFNTLFANERNRKRGGRPSNGEPLNSPGVGSINGTPVTAGVGGRDSFGSAGPQKRGSLVPNGAQEAVRQLTQRQELRFGVSRHDRLTNGVVFRTDKLMKMRQAKSQTQTTKIANALQELGVPELLQVPSDKVLESFEVLTKKVNELVDARKAMEKEKGDMKVLQTMDAMKAGGGEGQGAVPGSDAPTAGDGREEQSEQPEAIVDADAEAEADADENGEEDGQEDDEGDGDGDMDADADAAEAEDDMDPDQEADLEDDQEQEDDAQGEEDDAEGEQDVEDFNEEDFEAEEVPRPASSGSRASVGGRGQKRSASVLSGASSVRSNKRNRR</sequence>
<comment type="caution">
    <text evidence="1">The sequence shown here is derived from an EMBL/GenBank/DDBJ whole genome shotgun (WGS) entry which is preliminary data.</text>
</comment>
<accession>A0ACC3DDU2</accession>